<dbReference type="OrthoDB" id="6846267at2759"/>
<dbReference type="GO" id="GO:0004601">
    <property type="term" value="F:peroxidase activity"/>
    <property type="evidence" value="ECO:0007669"/>
    <property type="project" value="InterPro"/>
</dbReference>
<keyword evidence="4" id="KW-1015">Disulfide bond</keyword>
<name>A0A9N9SM34_DIABA</name>
<evidence type="ECO:0000256" key="5">
    <source>
        <dbReference type="ARBA" id="ARBA00023180"/>
    </source>
</evidence>
<dbReference type="InterPro" id="IPR002018">
    <property type="entry name" value="CarbesteraseB"/>
</dbReference>
<dbReference type="PANTHER" id="PTHR11559">
    <property type="entry name" value="CARBOXYLESTERASE"/>
    <property type="match status" value="1"/>
</dbReference>
<dbReference type="GO" id="GO:0052689">
    <property type="term" value="F:carboxylic ester hydrolase activity"/>
    <property type="evidence" value="ECO:0007669"/>
    <property type="project" value="UniProtKB-KW"/>
</dbReference>
<dbReference type="Gene3D" id="1.10.640.10">
    <property type="entry name" value="Haem peroxidase domain superfamily, animal type"/>
    <property type="match status" value="1"/>
</dbReference>
<keyword evidence="3 6" id="KW-0378">Hydrolase</keyword>
<gene>
    <name evidence="8" type="ORF">DIABBA_LOCUS1630</name>
</gene>
<evidence type="ECO:0000256" key="3">
    <source>
        <dbReference type="ARBA" id="ARBA00022801"/>
    </source>
</evidence>
<dbReference type="SUPFAM" id="SSF48113">
    <property type="entry name" value="Heme-dependent peroxidases"/>
    <property type="match status" value="1"/>
</dbReference>
<dbReference type="GO" id="GO:0020037">
    <property type="term" value="F:heme binding"/>
    <property type="evidence" value="ECO:0007669"/>
    <property type="project" value="InterPro"/>
</dbReference>
<dbReference type="EMBL" id="OU898276">
    <property type="protein sequence ID" value="CAG9827647.1"/>
    <property type="molecule type" value="Genomic_DNA"/>
</dbReference>
<evidence type="ECO:0000259" key="7">
    <source>
        <dbReference type="Pfam" id="PF00135"/>
    </source>
</evidence>
<reference evidence="8" key="1">
    <citation type="submission" date="2022-01" db="EMBL/GenBank/DDBJ databases">
        <authorList>
            <person name="King R."/>
        </authorList>
    </citation>
    <scope>NUCLEOTIDE SEQUENCE</scope>
</reference>
<dbReference type="GO" id="GO:0006979">
    <property type="term" value="P:response to oxidative stress"/>
    <property type="evidence" value="ECO:0007669"/>
    <property type="project" value="InterPro"/>
</dbReference>
<evidence type="ECO:0000313" key="8">
    <source>
        <dbReference type="EMBL" id="CAG9827647.1"/>
    </source>
</evidence>
<dbReference type="InterPro" id="IPR037120">
    <property type="entry name" value="Haem_peroxidase_sf_animal"/>
</dbReference>
<evidence type="ECO:0000313" key="9">
    <source>
        <dbReference type="Proteomes" id="UP001153709"/>
    </source>
</evidence>
<dbReference type="AlphaFoldDB" id="A0A9N9SM34"/>
<feature type="domain" description="Carboxylesterase type B" evidence="7">
    <location>
        <begin position="226"/>
        <end position="397"/>
    </location>
</feature>
<dbReference type="InterPro" id="IPR010255">
    <property type="entry name" value="Haem_peroxidase_sf"/>
</dbReference>
<proteinExistence type="inferred from homology"/>
<comment type="similarity">
    <text evidence="1 6">Belongs to the type-B carboxylesterase/lipase family.</text>
</comment>
<organism evidence="8 9">
    <name type="scientific">Diabrotica balteata</name>
    <name type="common">Banded cucumber beetle</name>
    <dbReference type="NCBI Taxonomy" id="107213"/>
    <lineage>
        <taxon>Eukaryota</taxon>
        <taxon>Metazoa</taxon>
        <taxon>Ecdysozoa</taxon>
        <taxon>Arthropoda</taxon>
        <taxon>Hexapoda</taxon>
        <taxon>Insecta</taxon>
        <taxon>Pterygota</taxon>
        <taxon>Neoptera</taxon>
        <taxon>Endopterygota</taxon>
        <taxon>Coleoptera</taxon>
        <taxon>Polyphaga</taxon>
        <taxon>Cucujiformia</taxon>
        <taxon>Chrysomeloidea</taxon>
        <taxon>Chrysomelidae</taxon>
        <taxon>Galerucinae</taxon>
        <taxon>Diabroticina</taxon>
        <taxon>Diabroticites</taxon>
        <taxon>Diabrotica</taxon>
    </lineage>
</organism>
<dbReference type="SUPFAM" id="SSF53474">
    <property type="entry name" value="alpha/beta-Hydrolases"/>
    <property type="match status" value="1"/>
</dbReference>
<evidence type="ECO:0000256" key="2">
    <source>
        <dbReference type="ARBA" id="ARBA00022487"/>
    </source>
</evidence>
<keyword evidence="2" id="KW-0719">Serine esterase</keyword>
<protein>
    <recommendedName>
        <fullName evidence="6">Carboxylic ester hydrolase</fullName>
        <ecNumber evidence="6">3.1.1.-</ecNumber>
    </recommendedName>
</protein>
<feature type="domain" description="Carboxylesterase type B" evidence="7">
    <location>
        <begin position="419"/>
        <end position="533"/>
    </location>
</feature>
<evidence type="ECO:0000256" key="4">
    <source>
        <dbReference type="ARBA" id="ARBA00023157"/>
    </source>
</evidence>
<evidence type="ECO:0000256" key="1">
    <source>
        <dbReference type="ARBA" id="ARBA00005964"/>
    </source>
</evidence>
<dbReference type="PROSITE" id="PS00122">
    <property type="entry name" value="CARBOXYLESTERASE_B_1"/>
    <property type="match status" value="1"/>
</dbReference>
<dbReference type="Pfam" id="PF00135">
    <property type="entry name" value="COesterase"/>
    <property type="match status" value="2"/>
</dbReference>
<dbReference type="InterPro" id="IPR019791">
    <property type="entry name" value="Haem_peroxidase_animal"/>
</dbReference>
<keyword evidence="5" id="KW-0325">Glycoprotein</keyword>
<dbReference type="InterPro" id="IPR029058">
    <property type="entry name" value="AB_hydrolase_fold"/>
</dbReference>
<dbReference type="InterPro" id="IPR019826">
    <property type="entry name" value="Carboxylesterase_B_AS"/>
</dbReference>
<keyword evidence="9" id="KW-1185">Reference proteome</keyword>
<dbReference type="InterPro" id="IPR050309">
    <property type="entry name" value="Type-B_Carboxylest/Lipase"/>
</dbReference>
<sequence length="533" mass="60115">MLGNKVRVACQKRKAVMTFQMQERMYNEQRQALFAIALRDTLLRPQITRNQFQPLLTGSLTQTAHKLGPDYDSENIAKLESIYETVDDIEGIVGGHLEKPKPGAKVGPTFFCIIVKQFLRVRRCDRFFFEHQEAGFTNAQLKEIRKTTLAGFICENGNAVEKMQTYAFKTPVTSPVAGDAPDDLIITLPTGSKVQGHILKSFEGNDFQAFENIPYAEAPVGKNRLKALPVYLWIYGGSFNVGYGTLYNPKFLIDYDIIIVTINYRLGVLGFLTTNDDNIPANLGLKDQLLALQWVHDNIIAFGGDPNQVTIGGESAGSISVGFHWLNKQARGLFTGIIQQSGSPLSSFLSKQGSREIAFEYGRQLNNSFNSSKSSDLLVTLQEASLSDILKLQKNVDVDSDLFKQRAKFYDENPKEIPNEALNIAEENKEHVGAALRKHYTNSSFEEDALALIQYTSDEVFGRSVGRQADAASRYVPVYMYQLSWYNKSNQFPGVEHTADLHYFWDFTPQEASHNDTLRKPLFKWWTNFIKYG</sequence>
<dbReference type="EC" id="3.1.1.-" evidence="6"/>
<accession>A0A9N9SM34</accession>
<evidence type="ECO:0000256" key="6">
    <source>
        <dbReference type="RuleBase" id="RU361235"/>
    </source>
</evidence>
<dbReference type="Gene3D" id="3.40.50.1820">
    <property type="entry name" value="alpha/beta hydrolase"/>
    <property type="match status" value="3"/>
</dbReference>
<dbReference type="Pfam" id="PF03098">
    <property type="entry name" value="An_peroxidase"/>
    <property type="match status" value="1"/>
</dbReference>
<dbReference type="Proteomes" id="UP001153709">
    <property type="component" value="Chromosome 1"/>
</dbReference>